<evidence type="ECO:0000256" key="2">
    <source>
        <dbReference type="ARBA" id="ARBA00022692"/>
    </source>
</evidence>
<dbReference type="PATRIC" id="fig|1264675.3.peg.2462"/>
<feature type="transmembrane region" description="Helical" evidence="5">
    <location>
        <begin position="244"/>
        <end position="265"/>
    </location>
</feature>
<name>R0DVP7_RALPI</name>
<dbReference type="GO" id="GO:0016020">
    <property type="term" value="C:membrane"/>
    <property type="evidence" value="ECO:0007669"/>
    <property type="project" value="UniProtKB-SubCell"/>
</dbReference>
<dbReference type="InterPro" id="IPR051533">
    <property type="entry name" value="WaaL-like"/>
</dbReference>
<feature type="transmembrane region" description="Helical" evidence="5">
    <location>
        <begin position="192"/>
        <end position="214"/>
    </location>
</feature>
<evidence type="ECO:0000256" key="5">
    <source>
        <dbReference type="SAM" id="Phobius"/>
    </source>
</evidence>
<evidence type="ECO:0000256" key="4">
    <source>
        <dbReference type="ARBA" id="ARBA00023136"/>
    </source>
</evidence>
<dbReference type="Proteomes" id="UP000013280">
    <property type="component" value="Unassembled WGS sequence"/>
</dbReference>
<sequence length="444" mass="48460" precursor="true">MTAFFPSFAPSRWMLARLCAVCSLFLIPISTAGVNVLAPLMVVIMLTCRRFWDAAGALRHNKLAAAATGLFVLLAMSLLWDVSPVHESMSILLKYRKLLYLPFLLILFDDAAWRRLAMLVLLASLTLVLILSCTNWLGLTHVGQLYAPDPIRSSWVFKHHITQGIFTALLVYLALTLATLPQNPALAGRVRLPAGVRALCAGIVPLALINLFLIQQGRTGQVLVLPLMVLWSWQTFLRGRPLQLGRIAVTLGFAIAIAGGALAYVSHHKASRMAEVNTEIQNYENHGEVTSMGLRLEFYKRSLHLIAQRPVFGSGVGSVESQFQEMTAGHAGAQGILTANPHNEYLMMSVQLGAIGLAAFLWLLWQLWQTSLRTPSLEGVFSAGYVVAFAAACAANSLLLDFPEGHLLIFLAGILLAGVAPTTKPLHNHVRQTDGHHPDAQRSA</sequence>
<protein>
    <recommendedName>
        <fullName evidence="6">O-antigen ligase-related domain-containing protein</fullName>
    </recommendedName>
</protein>
<feature type="transmembrane region" description="Helical" evidence="5">
    <location>
        <begin position="377"/>
        <end position="399"/>
    </location>
</feature>
<evidence type="ECO:0000256" key="1">
    <source>
        <dbReference type="ARBA" id="ARBA00004141"/>
    </source>
</evidence>
<keyword evidence="3 5" id="KW-1133">Transmembrane helix</keyword>
<dbReference type="AlphaFoldDB" id="R0DVP7"/>
<keyword evidence="2 5" id="KW-0812">Transmembrane</keyword>
<gene>
    <name evidence="7" type="ORF">OR214_02530</name>
</gene>
<evidence type="ECO:0000313" key="8">
    <source>
        <dbReference type="Proteomes" id="UP000013280"/>
    </source>
</evidence>
<keyword evidence="4 5" id="KW-0472">Membrane</keyword>
<dbReference type="PANTHER" id="PTHR37422:SF13">
    <property type="entry name" value="LIPOPOLYSACCHARIDE BIOSYNTHESIS PROTEIN PA4999-RELATED"/>
    <property type="match status" value="1"/>
</dbReference>
<proteinExistence type="predicted"/>
<feature type="transmembrane region" description="Helical" evidence="5">
    <location>
        <begin position="220"/>
        <end position="237"/>
    </location>
</feature>
<comment type="caution">
    <text evidence="7">The sequence shown here is derived from an EMBL/GenBank/DDBJ whole genome shotgun (WGS) entry which is preliminary data.</text>
</comment>
<reference evidence="7 8" key="1">
    <citation type="journal article" date="2013" name="Genome Announc.">
        <title>Draft Genome Sequence for Ralstonia sp. Strain OR214, a Bacterium with Potential for Bioremediation.</title>
        <authorList>
            <person name="Utturkar S.M."/>
            <person name="Bollmann A."/>
            <person name="Brzoska R.M."/>
            <person name="Klingeman D.M."/>
            <person name="Epstein S.E."/>
            <person name="Palumbo A.V."/>
            <person name="Brown S.D."/>
        </authorList>
    </citation>
    <scope>NUCLEOTIDE SEQUENCE [LARGE SCALE GENOMIC DNA]</scope>
    <source>
        <strain evidence="7 8">OR214</strain>
    </source>
</reference>
<feature type="domain" description="O-antigen ligase-related" evidence="6">
    <location>
        <begin position="207"/>
        <end position="361"/>
    </location>
</feature>
<accession>R0DVP7</accession>
<dbReference type="InterPro" id="IPR007016">
    <property type="entry name" value="O-antigen_ligase-rel_domated"/>
</dbReference>
<evidence type="ECO:0000259" key="6">
    <source>
        <dbReference type="Pfam" id="PF04932"/>
    </source>
</evidence>
<feature type="transmembrane region" description="Helical" evidence="5">
    <location>
        <begin position="63"/>
        <end position="80"/>
    </location>
</feature>
<evidence type="ECO:0000256" key="3">
    <source>
        <dbReference type="ARBA" id="ARBA00022989"/>
    </source>
</evidence>
<comment type="subcellular location">
    <subcellularLocation>
        <location evidence="1">Membrane</location>
        <topology evidence="1">Multi-pass membrane protein</topology>
    </subcellularLocation>
</comment>
<evidence type="ECO:0000313" key="7">
    <source>
        <dbReference type="EMBL" id="ENZ77528.1"/>
    </source>
</evidence>
<feature type="transmembrane region" description="Helical" evidence="5">
    <location>
        <begin position="15"/>
        <end position="42"/>
    </location>
</feature>
<dbReference type="EMBL" id="APMQ01000006">
    <property type="protein sequence ID" value="ENZ77528.1"/>
    <property type="molecule type" value="Genomic_DNA"/>
</dbReference>
<feature type="transmembrane region" description="Helical" evidence="5">
    <location>
        <begin position="116"/>
        <end position="139"/>
    </location>
</feature>
<feature type="transmembrane region" description="Helical" evidence="5">
    <location>
        <begin position="159"/>
        <end position="180"/>
    </location>
</feature>
<feature type="transmembrane region" description="Helical" evidence="5">
    <location>
        <begin position="345"/>
        <end position="365"/>
    </location>
</feature>
<feature type="transmembrane region" description="Helical" evidence="5">
    <location>
        <begin position="405"/>
        <end position="423"/>
    </location>
</feature>
<organism evidence="7 8">
    <name type="scientific">Ralstonia pickettii OR214</name>
    <dbReference type="NCBI Taxonomy" id="1264675"/>
    <lineage>
        <taxon>Bacteria</taxon>
        <taxon>Pseudomonadati</taxon>
        <taxon>Pseudomonadota</taxon>
        <taxon>Betaproteobacteria</taxon>
        <taxon>Burkholderiales</taxon>
        <taxon>Burkholderiaceae</taxon>
        <taxon>Ralstonia</taxon>
    </lineage>
</organism>
<dbReference type="Pfam" id="PF04932">
    <property type="entry name" value="Wzy_C"/>
    <property type="match status" value="1"/>
</dbReference>
<dbReference type="PANTHER" id="PTHR37422">
    <property type="entry name" value="TEICHURONIC ACID BIOSYNTHESIS PROTEIN TUAE"/>
    <property type="match status" value="1"/>
</dbReference>